<evidence type="ECO:0000313" key="8">
    <source>
        <dbReference type="EMBL" id="PRY45534.1"/>
    </source>
</evidence>
<gene>
    <name evidence="8" type="ORF">CLV58_102283</name>
</gene>
<evidence type="ECO:0000256" key="3">
    <source>
        <dbReference type="ARBA" id="ARBA00022679"/>
    </source>
</evidence>
<keyword evidence="5" id="KW-0574">Periplasm</keyword>
<keyword evidence="8" id="KW-0378">Hydrolase</keyword>
<evidence type="ECO:0000256" key="6">
    <source>
        <dbReference type="ARBA" id="ARBA00022841"/>
    </source>
</evidence>
<accession>A0A2T0TIJ2</accession>
<evidence type="ECO:0000256" key="5">
    <source>
        <dbReference type="ARBA" id="ARBA00022764"/>
    </source>
</evidence>
<dbReference type="AlphaFoldDB" id="A0A2T0TIJ2"/>
<comment type="pathway">
    <text evidence="2">Glycan biosynthesis; alginate biosynthesis.</text>
</comment>
<dbReference type="GO" id="GO:0042121">
    <property type="term" value="P:alginic acid biosynthetic process"/>
    <property type="evidence" value="ECO:0007669"/>
    <property type="project" value="UniProtKB-UniPathway"/>
</dbReference>
<dbReference type="UniPathway" id="UPA00286"/>
<reference evidence="8 9" key="1">
    <citation type="submission" date="2018-03" db="EMBL/GenBank/DDBJ databases">
        <title>Genomic Encyclopedia of Archaeal and Bacterial Type Strains, Phase II (KMG-II): from individual species to whole genera.</title>
        <authorList>
            <person name="Goeker M."/>
        </authorList>
    </citation>
    <scope>NUCLEOTIDE SEQUENCE [LARGE SCALE GENOMIC DNA]</scope>
    <source>
        <strain evidence="8 9">DSM 28354</strain>
    </source>
</reference>
<dbReference type="InterPro" id="IPR031811">
    <property type="entry name" value="ALGX/ALGJ_SGNH-like"/>
</dbReference>
<evidence type="ECO:0000256" key="4">
    <source>
        <dbReference type="ARBA" id="ARBA00022729"/>
    </source>
</evidence>
<dbReference type="GO" id="GO:0042597">
    <property type="term" value="C:periplasmic space"/>
    <property type="evidence" value="ECO:0007669"/>
    <property type="project" value="UniProtKB-SubCell"/>
</dbReference>
<dbReference type="OrthoDB" id="175771at2"/>
<comment type="subcellular location">
    <subcellularLocation>
        <location evidence="1">Periplasm</location>
    </subcellularLocation>
</comment>
<dbReference type="RefSeq" id="WP_106136382.1">
    <property type="nucleotide sequence ID" value="NZ_PVTE01000002.1"/>
</dbReference>
<keyword evidence="4" id="KW-0732">Signal</keyword>
<evidence type="ECO:0000259" key="7">
    <source>
        <dbReference type="Pfam" id="PF16822"/>
    </source>
</evidence>
<feature type="domain" description="AlgX/AlgJ SGNH hydrolase-like" evidence="7">
    <location>
        <begin position="94"/>
        <end position="328"/>
    </location>
</feature>
<evidence type="ECO:0000313" key="9">
    <source>
        <dbReference type="Proteomes" id="UP000238375"/>
    </source>
</evidence>
<evidence type="ECO:0000256" key="2">
    <source>
        <dbReference type="ARBA" id="ARBA00005182"/>
    </source>
</evidence>
<protein>
    <submittedName>
        <fullName evidence="8">Acetyltransferase AlgX (SGNH hydrolase-like protein)</fullName>
    </submittedName>
</protein>
<keyword evidence="3 8" id="KW-0808">Transferase</keyword>
<dbReference type="Proteomes" id="UP000238375">
    <property type="component" value="Unassembled WGS sequence"/>
</dbReference>
<organism evidence="8 9">
    <name type="scientific">Spirosoma oryzae</name>
    <dbReference type="NCBI Taxonomy" id="1469603"/>
    <lineage>
        <taxon>Bacteria</taxon>
        <taxon>Pseudomonadati</taxon>
        <taxon>Bacteroidota</taxon>
        <taxon>Cytophagia</taxon>
        <taxon>Cytophagales</taxon>
        <taxon>Cytophagaceae</taxon>
        <taxon>Spirosoma</taxon>
    </lineage>
</organism>
<keyword evidence="6" id="KW-0016">Alginate biosynthesis</keyword>
<dbReference type="SUPFAM" id="SSF52266">
    <property type="entry name" value="SGNH hydrolase"/>
    <property type="match status" value="1"/>
</dbReference>
<evidence type="ECO:0000256" key="1">
    <source>
        <dbReference type="ARBA" id="ARBA00004418"/>
    </source>
</evidence>
<keyword evidence="9" id="KW-1185">Reference proteome</keyword>
<dbReference type="GO" id="GO:0016787">
    <property type="term" value="F:hydrolase activity"/>
    <property type="evidence" value="ECO:0007669"/>
    <property type="project" value="UniProtKB-KW"/>
</dbReference>
<dbReference type="GO" id="GO:0016740">
    <property type="term" value="F:transferase activity"/>
    <property type="evidence" value="ECO:0007669"/>
    <property type="project" value="UniProtKB-KW"/>
</dbReference>
<dbReference type="EMBL" id="PVTE01000002">
    <property type="protein sequence ID" value="PRY45534.1"/>
    <property type="molecule type" value="Genomic_DNA"/>
</dbReference>
<dbReference type="Pfam" id="PF16822">
    <property type="entry name" value="ALGX"/>
    <property type="match status" value="1"/>
</dbReference>
<sequence length="370" mass="42228">MNTSFRFKLAAFVFAGLLLLPTLDQLLNLSKAYKSTENRQQSTLPPLHFPHVRSFVKQFDQYYKENFGWRNALFYAYSRWKLNLLGESPLPEKVVVGNDGWFYLGNSYNRVVDQHRGLLPLSADSARIIAQHLTATQQRLAKQGIRFYVLIAPDSHTIYPEHLPTQLTVSTQPSRLDVLTKAMEQTRVPFVDIRDTLLTAKKEQVVYYQTDTHWNDYGTLIGSAALLNRIRQDIPTLPAPRLTDYRIQKQRGLGGDLTTMLTVQDEHRDPVYFDIKPAPDRTARQVAEVPNPVSGFPSVRFTRTTSDDLPRLLFIGDSFSHSMMQFVPGYFQSAFFMRGRHLDPAVVAAERPDVVVVEIVERNIGDLATL</sequence>
<name>A0A2T0TIJ2_9BACT</name>
<comment type="caution">
    <text evidence="8">The sequence shown here is derived from an EMBL/GenBank/DDBJ whole genome shotgun (WGS) entry which is preliminary data.</text>
</comment>
<proteinExistence type="predicted"/>